<dbReference type="PROSITE" id="PS51222">
    <property type="entry name" value="DCD"/>
    <property type="match status" value="1"/>
</dbReference>
<dbReference type="Pfam" id="PF10539">
    <property type="entry name" value="Dev_Cell_Death"/>
    <property type="match status" value="1"/>
</dbReference>
<dbReference type="PANTHER" id="PTHR46034">
    <property type="match status" value="1"/>
</dbReference>
<dbReference type="AlphaFoldDB" id="A0AAN9I0M2"/>
<keyword evidence="3" id="KW-1185">Reference proteome</keyword>
<dbReference type="PANTHER" id="PTHR46034:SF32">
    <property type="entry name" value="DCD DOMAIN-CONTAINING PROTEIN NRP-B"/>
    <property type="match status" value="1"/>
</dbReference>
<dbReference type="SMART" id="SM00767">
    <property type="entry name" value="DCD"/>
    <property type="match status" value="1"/>
</dbReference>
<organism evidence="2 3">
    <name type="scientific">Crotalaria pallida</name>
    <name type="common">Smooth rattlebox</name>
    <name type="synonym">Crotalaria striata</name>
    <dbReference type="NCBI Taxonomy" id="3830"/>
    <lineage>
        <taxon>Eukaryota</taxon>
        <taxon>Viridiplantae</taxon>
        <taxon>Streptophyta</taxon>
        <taxon>Embryophyta</taxon>
        <taxon>Tracheophyta</taxon>
        <taxon>Spermatophyta</taxon>
        <taxon>Magnoliopsida</taxon>
        <taxon>eudicotyledons</taxon>
        <taxon>Gunneridae</taxon>
        <taxon>Pentapetalae</taxon>
        <taxon>rosids</taxon>
        <taxon>fabids</taxon>
        <taxon>Fabales</taxon>
        <taxon>Fabaceae</taxon>
        <taxon>Papilionoideae</taxon>
        <taxon>50 kb inversion clade</taxon>
        <taxon>genistoids sensu lato</taxon>
        <taxon>core genistoids</taxon>
        <taxon>Crotalarieae</taxon>
        <taxon>Crotalaria</taxon>
    </lineage>
</organism>
<comment type="caution">
    <text evidence="2">The sequence shown here is derived from an EMBL/GenBank/DDBJ whole genome shotgun (WGS) entry which is preliminary data.</text>
</comment>
<dbReference type="GO" id="GO:0034976">
    <property type="term" value="P:response to endoplasmic reticulum stress"/>
    <property type="evidence" value="ECO:0007669"/>
    <property type="project" value="InterPro"/>
</dbReference>
<proteinExistence type="predicted"/>
<protein>
    <recommendedName>
        <fullName evidence="1">DCD domain-containing protein</fullName>
    </recommendedName>
</protein>
<evidence type="ECO:0000313" key="2">
    <source>
        <dbReference type="EMBL" id="KAK7260694.1"/>
    </source>
</evidence>
<name>A0AAN9I0M2_CROPI</name>
<evidence type="ECO:0000259" key="1">
    <source>
        <dbReference type="PROSITE" id="PS51222"/>
    </source>
</evidence>
<evidence type="ECO:0000313" key="3">
    <source>
        <dbReference type="Proteomes" id="UP001372338"/>
    </source>
</evidence>
<dbReference type="InterPro" id="IPR044832">
    <property type="entry name" value="NRP-like"/>
</dbReference>
<dbReference type="Proteomes" id="UP001372338">
    <property type="component" value="Unassembled WGS sequence"/>
</dbReference>
<dbReference type="InterPro" id="IPR013989">
    <property type="entry name" value="Dev_and_cell_death_domain"/>
</dbReference>
<sequence length="245" mass="27860">MDKNNSINNHYSRASSEMMINNSNGTLFSNPPHNNRLVGFFNNANFNGPYEALTVTKSGNNNNKDMMHEENTCDVVKNNKACNLVNKMMPPPNSVPMNEDDVGGYIFVCNNETMGENFQKQLFGLPSKYRNSIRAIHPGMPLFLYNYSTHQLHGIFEAASYGRNNIDPTAWKNRNYPGESRFPAQVQVITRKACDPLPQDVFRPVLHHYSGTRFRLRLTKHEADSLISLYVDDMTFKEAFKATPA</sequence>
<gene>
    <name evidence="2" type="ORF">RIF29_26951</name>
</gene>
<accession>A0AAN9I0M2</accession>
<feature type="domain" description="DCD" evidence="1">
    <location>
        <begin position="100"/>
        <end position="232"/>
    </location>
</feature>
<reference evidence="2 3" key="1">
    <citation type="submission" date="2024-01" db="EMBL/GenBank/DDBJ databases">
        <title>The genomes of 5 underutilized Papilionoideae crops provide insights into root nodulation and disease resistanc.</title>
        <authorList>
            <person name="Yuan L."/>
        </authorList>
    </citation>
    <scope>NUCLEOTIDE SEQUENCE [LARGE SCALE GENOMIC DNA]</scope>
    <source>
        <strain evidence="2">ZHUSHIDOU_FW_LH</strain>
        <tissue evidence="2">Leaf</tissue>
    </source>
</reference>
<dbReference type="EMBL" id="JAYWIO010000005">
    <property type="protein sequence ID" value="KAK7260694.1"/>
    <property type="molecule type" value="Genomic_DNA"/>
</dbReference>